<dbReference type="InterPro" id="IPR040982">
    <property type="entry name" value="DNA_pol3_finger"/>
</dbReference>
<organism evidence="2 3">
    <name type="scientific">Limosilactobacillus reuteri</name>
    <name type="common">Lactobacillus reuteri</name>
    <dbReference type="NCBI Taxonomy" id="1598"/>
    <lineage>
        <taxon>Bacteria</taxon>
        <taxon>Bacillati</taxon>
        <taxon>Bacillota</taxon>
        <taxon>Bacilli</taxon>
        <taxon>Lactobacillales</taxon>
        <taxon>Lactobacillaceae</taxon>
        <taxon>Limosilactobacillus</taxon>
    </lineage>
</organism>
<proteinExistence type="predicted"/>
<sequence length="131" mass="14572">DFIDFEDEAVWNSMRENNIGVFQMEGDRAGKLLRDMLSSETIRNIHSNEAGKDVKYMDLLSLVNAGQRPAGSSYVDAVTHGRFKDNGHSALNKFLAPTLGNLVYQEQILNFLVDFCGYSAGRADVIRRGIG</sequence>
<feature type="domain" description="DNA polymerase III alpha subunit finger" evidence="1">
    <location>
        <begin position="3"/>
        <end position="131"/>
    </location>
</feature>
<reference evidence="2 3" key="1">
    <citation type="journal article" date="2018" name="Front. Microbiol.">
        <title>Comparative Genomics of the Herbivore Gut Symbiont Lactobacillus reuteri Reveals Genetic Diversity and Lifestyle Adaptation.</title>
        <authorList>
            <person name="Zhao J."/>
        </authorList>
    </citation>
    <scope>NUCLEOTIDE SEQUENCE [LARGE SCALE GENOMIC DNA]</scope>
    <source>
        <strain evidence="2 3">LR10</strain>
    </source>
</reference>
<feature type="non-terminal residue" evidence="2">
    <location>
        <position position="1"/>
    </location>
</feature>
<dbReference type="EMBL" id="QGHT01000266">
    <property type="protein sequence ID" value="PWT37634.1"/>
    <property type="molecule type" value="Genomic_DNA"/>
</dbReference>
<dbReference type="Pfam" id="PF17657">
    <property type="entry name" value="DNA_pol3_finger"/>
    <property type="match status" value="1"/>
</dbReference>
<evidence type="ECO:0000313" key="2">
    <source>
        <dbReference type="EMBL" id="PWT37634.1"/>
    </source>
</evidence>
<comment type="caution">
    <text evidence="2">The sequence shown here is derived from an EMBL/GenBank/DDBJ whole genome shotgun (WGS) entry which is preliminary data.</text>
</comment>
<dbReference type="AlphaFoldDB" id="A0A855X816"/>
<dbReference type="Proteomes" id="UP000245980">
    <property type="component" value="Unassembled WGS sequence"/>
</dbReference>
<evidence type="ECO:0000259" key="1">
    <source>
        <dbReference type="Pfam" id="PF17657"/>
    </source>
</evidence>
<gene>
    <name evidence="2" type="ORF">DKZ22_13330</name>
</gene>
<name>A0A855X816_LIMRT</name>
<feature type="non-terminal residue" evidence="2">
    <location>
        <position position="131"/>
    </location>
</feature>
<accession>A0A855X816</accession>
<protein>
    <submittedName>
        <fullName evidence="2">DNA polymerase III subunit alpha</fullName>
    </submittedName>
</protein>
<evidence type="ECO:0000313" key="3">
    <source>
        <dbReference type="Proteomes" id="UP000245980"/>
    </source>
</evidence>